<dbReference type="eggNOG" id="COG5002">
    <property type="taxonomic scope" value="Bacteria"/>
</dbReference>
<proteinExistence type="predicted"/>
<comment type="catalytic activity">
    <reaction evidence="1">
        <text>ATP + protein L-histidine = ADP + protein N-phospho-L-histidine.</text>
        <dbReference type="EC" id="2.7.13.3"/>
    </reaction>
</comment>
<keyword evidence="7" id="KW-1185">Reference proteome</keyword>
<dbReference type="InterPro" id="IPR005467">
    <property type="entry name" value="His_kinase_dom"/>
</dbReference>
<gene>
    <name evidence="6" type="ORF">U27_01260</name>
</gene>
<organism evidence="6 7">
    <name type="scientific">Vecturithrix granuli</name>
    <dbReference type="NCBI Taxonomy" id="1499967"/>
    <lineage>
        <taxon>Bacteria</taxon>
        <taxon>Candidatus Moduliflexota</taxon>
        <taxon>Candidatus Vecturitrichia</taxon>
        <taxon>Candidatus Vecturitrichales</taxon>
        <taxon>Candidatus Vecturitrichaceae</taxon>
        <taxon>Candidatus Vecturithrix</taxon>
    </lineage>
</organism>
<dbReference type="AlphaFoldDB" id="A0A081C9V5"/>
<evidence type="ECO:0000256" key="2">
    <source>
        <dbReference type="ARBA" id="ARBA00012438"/>
    </source>
</evidence>
<evidence type="ECO:0000313" key="7">
    <source>
        <dbReference type="Proteomes" id="UP000030661"/>
    </source>
</evidence>
<dbReference type="Proteomes" id="UP000030661">
    <property type="component" value="Unassembled WGS sequence"/>
</dbReference>
<dbReference type="PANTHER" id="PTHR43047">
    <property type="entry name" value="TWO-COMPONENT HISTIDINE PROTEIN KINASE"/>
    <property type="match status" value="1"/>
</dbReference>
<dbReference type="EMBL" id="DF820478">
    <property type="protein sequence ID" value="GAK61360.1"/>
    <property type="molecule type" value="Genomic_DNA"/>
</dbReference>
<dbReference type="GO" id="GO:0004673">
    <property type="term" value="F:protein histidine kinase activity"/>
    <property type="evidence" value="ECO:0007669"/>
    <property type="project" value="UniProtKB-EC"/>
</dbReference>
<sequence length="128" mass="14078">MDTLLEHLFTQVSLKASKKGLTFRIEIGEATPLVLIGLPTHILEVLTHLTDNAIKFTETGEIVVQVGVWNESETPEDARISEGEPMPVVLQFCVRDTGIGISSAKISELFEVFTQEDGRARAGTREPD</sequence>
<name>A0A081C9V5_VECG1</name>
<evidence type="ECO:0000256" key="3">
    <source>
        <dbReference type="ARBA" id="ARBA00022679"/>
    </source>
</evidence>
<dbReference type="PROSITE" id="PS50109">
    <property type="entry name" value="HIS_KIN"/>
    <property type="match status" value="1"/>
</dbReference>
<dbReference type="Gene3D" id="3.30.565.10">
    <property type="entry name" value="Histidine kinase-like ATPase, C-terminal domain"/>
    <property type="match status" value="1"/>
</dbReference>
<evidence type="ECO:0000259" key="5">
    <source>
        <dbReference type="PROSITE" id="PS50109"/>
    </source>
</evidence>
<dbReference type="EC" id="2.7.13.3" evidence="2"/>
<feature type="domain" description="Histidine kinase" evidence="5">
    <location>
        <begin position="1"/>
        <end position="128"/>
    </location>
</feature>
<dbReference type="Pfam" id="PF02518">
    <property type="entry name" value="HATPase_c"/>
    <property type="match status" value="1"/>
</dbReference>
<dbReference type="SUPFAM" id="SSF55874">
    <property type="entry name" value="ATPase domain of HSP90 chaperone/DNA topoisomerase II/histidine kinase"/>
    <property type="match status" value="1"/>
</dbReference>
<dbReference type="HOGENOM" id="CLU_1955283_0_0_0"/>
<keyword evidence="4 6" id="KW-0418">Kinase</keyword>
<evidence type="ECO:0000313" key="6">
    <source>
        <dbReference type="EMBL" id="GAK61360.1"/>
    </source>
</evidence>
<accession>A0A081C9V5</accession>
<protein>
    <recommendedName>
        <fullName evidence="2">histidine kinase</fullName>
        <ecNumber evidence="2">2.7.13.3</ecNumber>
    </recommendedName>
</protein>
<reference evidence="6 7" key="1">
    <citation type="journal article" date="2015" name="PeerJ">
        <title>First genomic representation of candidate bacterial phylum KSB3 points to enhanced environmental sensing as a trigger of wastewater bulking.</title>
        <authorList>
            <person name="Sekiguchi Y."/>
            <person name="Ohashi A."/>
            <person name="Parks D.H."/>
            <person name="Yamauchi T."/>
            <person name="Tyson G.W."/>
            <person name="Hugenholtz P."/>
        </authorList>
    </citation>
    <scope>NUCLEOTIDE SEQUENCE [LARGE SCALE GENOMIC DNA]</scope>
</reference>
<evidence type="ECO:0000256" key="1">
    <source>
        <dbReference type="ARBA" id="ARBA00000085"/>
    </source>
</evidence>
<evidence type="ECO:0000256" key="4">
    <source>
        <dbReference type="ARBA" id="ARBA00022777"/>
    </source>
</evidence>
<keyword evidence="3" id="KW-0808">Transferase</keyword>
<dbReference type="STRING" id="1499967.U27_01260"/>
<dbReference type="InterPro" id="IPR036890">
    <property type="entry name" value="HATPase_C_sf"/>
</dbReference>
<dbReference type="InterPro" id="IPR003594">
    <property type="entry name" value="HATPase_dom"/>
</dbReference>